<dbReference type="EMBL" id="LWMW01000147">
    <property type="protein sequence ID" value="KZX14812.1"/>
    <property type="molecule type" value="Genomic_DNA"/>
</dbReference>
<keyword evidence="11" id="KW-1185">Reference proteome</keyword>
<comment type="caution">
    <text evidence="10">The sequence shown here is derived from an EMBL/GenBank/DDBJ whole genome shotgun (WGS) entry which is preliminary data.</text>
</comment>
<evidence type="ECO:0000259" key="9">
    <source>
        <dbReference type="Pfam" id="PF00697"/>
    </source>
</evidence>
<dbReference type="RefSeq" id="WP_067260461.1">
    <property type="nucleotide sequence ID" value="NZ_LWMW01000147.1"/>
</dbReference>
<evidence type="ECO:0000256" key="5">
    <source>
        <dbReference type="ARBA" id="ARBA00022822"/>
    </source>
</evidence>
<sequence>MKYNKIKICGLKRKKDIEIVNKYKPDYIGFVFAESPRQIDFTKAAELKSLLNKDILAVGVFVDADIQDIVNLTQSNTIDMIQLHGDEDEEYIKKLKEFEKNITIIKAIEVKNIEDSEKWNDSMIDYLLLDNGKGTGKSFNWNLIGNIKKPFFIAGGINVDNMEDIIKFKPFAIDISSGAEKNGVKDSEKIDLIMDKIHNINNSY</sequence>
<dbReference type="InterPro" id="IPR044643">
    <property type="entry name" value="TrpF_fam"/>
</dbReference>
<dbReference type="CDD" id="cd00405">
    <property type="entry name" value="PRAI"/>
    <property type="match status" value="1"/>
</dbReference>
<dbReference type="PANTHER" id="PTHR42894:SF1">
    <property type="entry name" value="N-(5'-PHOSPHORIBOSYL)ANTHRANILATE ISOMERASE"/>
    <property type="match status" value="1"/>
</dbReference>
<protein>
    <recommendedName>
        <fullName evidence="8">N-(5'-phosphoribosyl)anthranilate isomerase</fullName>
        <shortName evidence="8">PRAI</shortName>
        <ecNumber evidence="8">5.3.1.24</ecNumber>
    </recommendedName>
</protein>
<organism evidence="10 11">
    <name type="scientific">Methanobrevibacter cuticularis</name>
    <dbReference type="NCBI Taxonomy" id="47311"/>
    <lineage>
        <taxon>Archaea</taxon>
        <taxon>Methanobacteriati</taxon>
        <taxon>Methanobacteriota</taxon>
        <taxon>Methanomada group</taxon>
        <taxon>Methanobacteria</taxon>
        <taxon>Methanobacteriales</taxon>
        <taxon>Methanobacteriaceae</taxon>
        <taxon>Methanobrevibacter</taxon>
    </lineage>
</organism>
<reference evidence="10 11" key="1">
    <citation type="submission" date="2016-04" db="EMBL/GenBank/DDBJ databases">
        <title>Genome sequence of Methanobrevibacter cuticularis DSM 11139.</title>
        <authorList>
            <person name="Poehlein A."/>
            <person name="Seedorf H."/>
            <person name="Daniel R."/>
        </authorList>
    </citation>
    <scope>NUCLEOTIDE SEQUENCE [LARGE SCALE GENOMIC DNA]</scope>
    <source>
        <strain evidence="10 11">DSM 11139</strain>
    </source>
</reference>
<feature type="domain" description="N-(5'phosphoribosyl) anthranilate isomerase (PRAI)" evidence="9">
    <location>
        <begin position="6"/>
        <end position="195"/>
    </location>
</feature>
<evidence type="ECO:0000256" key="1">
    <source>
        <dbReference type="ARBA" id="ARBA00001164"/>
    </source>
</evidence>
<dbReference type="InterPro" id="IPR011060">
    <property type="entry name" value="RibuloseP-bd_barrel"/>
</dbReference>
<comment type="similarity">
    <text evidence="3 8">Belongs to the TrpF family.</text>
</comment>
<dbReference type="SUPFAM" id="SSF51366">
    <property type="entry name" value="Ribulose-phoshate binding barrel"/>
    <property type="match status" value="1"/>
</dbReference>
<comment type="catalytic activity">
    <reaction evidence="1 8">
        <text>N-(5-phospho-beta-D-ribosyl)anthranilate = 1-(2-carboxyphenylamino)-1-deoxy-D-ribulose 5-phosphate</text>
        <dbReference type="Rhea" id="RHEA:21540"/>
        <dbReference type="ChEBI" id="CHEBI:18277"/>
        <dbReference type="ChEBI" id="CHEBI:58613"/>
        <dbReference type="EC" id="5.3.1.24"/>
    </reaction>
</comment>
<comment type="pathway">
    <text evidence="2 8">Amino-acid biosynthesis; L-tryptophan biosynthesis; L-tryptophan from chorismate: step 3/5.</text>
</comment>
<proteinExistence type="inferred from homology"/>
<dbReference type="AlphaFoldDB" id="A0A166CSD4"/>
<evidence type="ECO:0000256" key="2">
    <source>
        <dbReference type="ARBA" id="ARBA00004664"/>
    </source>
</evidence>
<evidence type="ECO:0000256" key="4">
    <source>
        <dbReference type="ARBA" id="ARBA00022605"/>
    </source>
</evidence>
<dbReference type="EC" id="5.3.1.24" evidence="8"/>
<dbReference type="Proteomes" id="UP000077275">
    <property type="component" value="Unassembled WGS sequence"/>
</dbReference>
<keyword evidence="7 8" id="KW-0413">Isomerase</keyword>
<keyword evidence="5 8" id="KW-0822">Tryptophan biosynthesis</keyword>
<dbReference type="PATRIC" id="fig|47311.3.peg.2111"/>
<evidence type="ECO:0000256" key="8">
    <source>
        <dbReference type="HAMAP-Rule" id="MF_00135"/>
    </source>
</evidence>
<dbReference type="PANTHER" id="PTHR42894">
    <property type="entry name" value="N-(5'-PHOSPHORIBOSYL)ANTHRANILATE ISOMERASE"/>
    <property type="match status" value="1"/>
</dbReference>
<dbReference type="OrthoDB" id="27513at2157"/>
<dbReference type="STRING" id="47311.MBCUT_19400"/>
<dbReference type="InterPro" id="IPR013785">
    <property type="entry name" value="Aldolase_TIM"/>
</dbReference>
<gene>
    <name evidence="8 10" type="primary">trpF</name>
    <name evidence="10" type="ORF">MBCUT_19400</name>
</gene>
<dbReference type="Gene3D" id="3.20.20.70">
    <property type="entry name" value="Aldolase class I"/>
    <property type="match status" value="1"/>
</dbReference>
<evidence type="ECO:0000256" key="3">
    <source>
        <dbReference type="ARBA" id="ARBA00007571"/>
    </source>
</evidence>
<evidence type="ECO:0000256" key="7">
    <source>
        <dbReference type="ARBA" id="ARBA00023235"/>
    </source>
</evidence>
<dbReference type="InterPro" id="IPR001240">
    <property type="entry name" value="PRAI_dom"/>
</dbReference>
<dbReference type="UniPathway" id="UPA00035">
    <property type="reaction ID" value="UER00042"/>
</dbReference>
<name>A0A166CSD4_9EURY</name>
<dbReference type="HAMAP" id="MF_00135">
    <property type="entry name" value="PRAI"/>
    <property type="match status" value="1"/>
</dbReference>
<dbReference type="GO" id="GO:0000162">
    <property type="term" value="P:L-tryptophan biosynthetic process"/>
    <property type="evidence" value="ECO:0007669"/>
    <property type="project" value="UniProtKB-UniRule"/>
</dbReference>
<keyword evidence="4 8" id="KW-0028">Amino-acid biosynthesis</keyword>
<keyword evidence="6 8" id="KW-0057">Aromatic amino acid biosynthesis</keyword>
<evidence type="ECO:0000313" key="10">
    <source>
        <dbReference type="EMBL" id="KZX14812.1"/>
    </source>
</evidence>
<accession>A0A166CSD4</accession>
<dbReference type="GO" id="GO:0004640">
    <property type="term" value="F:phosphoribosylanthranilate isomerase activity"/>
    <property type="evidence" value="ECO:0007669"/>
    <property type="project" value="UniProtKB-UniRule"/>
</dbReference>
<evidence type="ECO:0000313" key="11">
    <source>
        <dbReference type="Proteomes" id="UP000077275"/>
    </source>
</evidence>
<evidence type="ECO:0000256" key="6">
    <source>
        <dbReference type="ARBA" id="ARBA00023141"/>
    </source>
</evidence>
<dbReference type="Pfam" id="PF00697">
    <property type="entry name" value="PRAI"/>
    <property type="match status" value="1"/>
</dbReference>